<feature type="compositionally biased region" description="Acidic residues" evidence="4">
    <location>
        <begin position="187"/>
        <end position="201"/>
    </location>
</feature>
<organism evidence="6 7">
    <name type="scientific">Aspergillus keveii</name>
    <dbReference type="NCBI Taxonomy" id="714993"/>
    <lineage>
        <taxon>Eukaryota</taxon>
        <taxon>Fungi</taxon>
        <taxon>Dikarya</taxon>
        <taxon>Ascomycota</taxon>
        <taxon>Pezizomycotina</taxon>
        <taxon>Eurotiomycetes</taxon>
        <taxon>Eurotiomycetidae</taxon>
        <taxon>Eurotiales</taxon>
        <taxon>Aspergillaceae</taxon>
        <taxon>Aspergillus</taxon>
        <taxon>Aspergillus subgen. Nidulantes</taxon>
    </lineage>
</organism>
<dbReference type="InterPro" id="IPR041627">
    <property type="entry name" value="AAA_lid_6"/>
</dbReference>
<name>A0ABR4GLH0_9EURO</name>
<dbReference type="PANTHER" id="PTHR43392:SF2">
    <property type="entry name" value="AAA-TYPE ATPASE FAMILY PROTEIN _ ANKYRIN REPEAT FAMILY PROTEIN"/>
    <property type="match status" value="1"/>
</dbReference>
<feature type="domain" description="AAA+ ATPase" evidence="5">
    <location>
        <begin position="883"/>
        <end position="1030"/>
    </location>
</feature>
<dbReference type="Pfam" id="PF17866">
    <property type="entry name" value="AAA_lid_6"/>
    <property type="match status" value="1"/>
</dbReference>
<protein>
    <submittedName>
        <fullName evidence="6">P-loop containing nucleoside triphosphate hydrolase protein</fullName>
    </submittedName>
</protein>
<feature type="compositionally biased region" description="Basic and acidic residues" evidence="4">
    <location>
        <begin position="32"/>
        <end position="41"/>
    </location>
</feature>
<dbReference type="InterPro" id="IPR003593">
    <property type="entry name" value="AAA+_ATPase"/>
</dbReference>
<evidence type="ECO:0000259" key="5">
    <source>
        <dbReference type="SMART" id="SM00382"/>
    </source>
</evidence>
<dbReference type="InterPro" id="IPR000641">
    <property type="entry name" value="CbxX/CfxQ"/>
</dbReference>
<feature type="domain" description="AAA+ ATPase" evidence="5">
    <location>
        <begin position="608"/>
        <end position="752"/>
    </location>
</feature>
<evidence type="ECO:0000256" key="3">
    <source>
        <dbReference type="ARBA" id="ARBA00022840"/>
    </source>
</evidence>
<feature type="compositionally biased region" description="Basic and acidic residues" evidence="4">
    <location>
        <begin position="75"/>
        <end position="89"/>
    </location>
</feature>
<dbReference type="GO" id="GO:0016787">
    <property type="term" value="F:hydrolase activity"/>
    <property type="evidence" value="ECO:0007669"/>
    <property type="project" value="UniProtKB-KW"/>
</dbReference>
<dbReference type="PRINTS" id="PR00819">
    <property type="entry name" value="CBXCFQXSUPER"/>
</dbReference>
<keyword evidence="6" id="KW-0378">Hydrolase</keyword>
<dbReference type="InterPro" id="IPR050773">
    <property type="entry name" value="CbxX/CfxQ_RuBisCO_ESX"/>
</dbReference>
<keyword evidence="7" id="KW-1185">Reference proteome</keyword>
<evidence type="ECO:0000313" key="6">
    <source>
        <dbReference type="EMBL" id="KAL2799908.1"/>
    </source>
</evidence>
<dbReference type="CDD" id="cd00009">
    <property type="entry name" value="AAA"/>
    <property type="match status" value="1"/>
</dbReference>
<feature type="compositionally biased region" description="Polar residues" evidence="4">
    <location>
        <begin position="42"/>
        <end position="61"/>
    </location>
</feature>
<evidence type="ECO:0000313" key="7">
    <source>
        <dbReference type="Proteomes" id="UP001610563"/>
    </source>
</evidence>
<dbReference type="Pfam" id="PF00004">
    <property type="entry name" value="AAA"/>
    <property type="match status" value="2"/>
</dbReference>
<feature type="region of interest" description="Disordered" evidence="4">
    <location>
        <begin position="32"/>
        <end position="201"/>
    </location>
</feature>
<gene>
    <name evidence="6" type="ORF">BJX66DRAFT_291915</name>
</gene>
<evidence type="ECO:0000256" key="1">
    <source>
        <dbReference type="ARBA" id="ARBA00010378"/>
    </source>
</evidence>
<feature type="compositionally biased region" description="Acidic residues" evidence="4">
    <location>
        <begin position="156"/>
        <end position="180"/>
    </location>
</feature>
<dbReference type="SUPFAM" id="SSF52540">
    <property type="entry name" value="P-loop containing nucleoside triphosphate hydrolases"/>
    <property type="match status" value="2"/>
</dbReference>
<sequence>MSASQRSLLIPSMLVIDVTSSEGLALVKMDHSDLTDGKTDKTASTLSPESQLEILPQTSTTIEDHTGSCTAIEEVSDHYVAKEMDEHSTDAVTRSPDDGDMEHSDDDDEKDRCNKNSTDTVTRSPDEGNKETPTDDEKKDRDDKNSTDTVERPPEGEDGEELNDDGQNDDGESDDSESSDGESNNDGSDDDGSDCDGSDYEDAAANYLPKAWWSVFDDWEPRETHASADEDKEDIAFTYMELEYLDDKVDSIPDSSPSRLEWLYQKQKLKKPLDRKKRHLLKVLDRVMCLGGHEDVKKQFLSIKARIEAGKARHEDLIALKLNLLILGGPETEQKSVARLYAELLSCFDLVPRTAGRELDGNGPWWISIEHYHRYNVSDNVSESSSRKYVPADHPAIGSKVFLIHRSCPWVGSTPSLGSFPILSGDQFGKTVMIMTAPAKDFGDSNETRWQFPHRMTLDDDKESRVYRLLVKTLEERKLHVEGGLKSETLLTVSNRIGGSNDSSEFALNRGVTSEVEQALQCQATRLQQQSSTVRPKRRPPNYFFLTKEDLIGPEPKHFSRENSPSWKELQGMVGLENVKQSVERLVRHVDTNRHRQHQGKAPIGLALNQVIMGPPGTGKTTVAKLYGRILVELGLVSLEGVVVKIPSDFIGECVGHSEADTKNILKDTEGMVLIIDDAHMLYQRSTQGTNDSDDHRRAVVDTLVGVIQNQPSDKRCVILVGYEDIMEEFLLNSNPGLKRRFPLDTAIRLPDYKPQQLIQILDLKMARDETTATEEAKKVAHDMLVLAGHRPNFGNGGDVENLLSRAMLSYQSRLKDYDCNIPVCLEPHDFDPKHNRGLDADQTCKALFSGLLGMEHLYTTFRSYQKTAIGMRRRGMNPQEQIPFAFIFKGSPGTGKTTVARAIGELFYEMGFLSTTEVIECSATQMIGEYLGQTGPKVTALLDRALGKVLFIDEAYRLADGASHSGNNGGNSYTREAIGELVDSMTKPRYARKMVIVMAGYPEDMDRLLRVNPGLRSRFPTEIHFPSMPPQTCLEYLEKLLSKYQILMPPESNESSKWKPAVSRMFAELAHTHSWANARDVEHLARTITSGVFQRDVLPETGDLCLTLDDLVAPLREMLMVRAGAKITNGIPGNVLNGTSLRNSTPISRRY</sequence>
<dbReference type="EMBL" id="JBFTWV010000005">
    <property type="protein sequence ID" value="KAL2799908.1"/>
    <property type="molecule type" value="Genomic_DNA"/>
</dbReference>
<dbReference type="PANTHER" id="PTHR43392">
    <property type="entry name" value="AAA-TYPE ATPASE FAMILY PROTEIN / ANKYRIN REPEAT FAMILY PROTEIN"/>
    <property type="match status" value="1"/>
</dbReference>
<feature type="compositionally biased region" description="Basic and acidic residues" evidence="4">
    <location>
        <begin position="124"/>
        <end position="155"/>
    </location>
</feature>
<comment type="similarity">
    <text evidence="1">Belongs to the CbxX/CfxQ family.</text>
</comment>
<dbReference type="SMART" id="SM00382">
    <property type="entry name" value="AAA"/>
    <property type="match status" value="2"/>
</dbReference>
<comment type="caution">
    <text evidence="6">The sequence shown here is derived from an EMBL/GenBank/DDBJ whole genome shotgun (WGS) entry which is preliminary data.</text>
</comment>
<reference evidence="6 7" key="1">
    <citation type="submission" date="2024-07" db="EMBL/GenBank/DDBJ databases">
        <title>Section-level genome sequencing and comparative genomics of Aspergillus sections Usti and Cavernicolus.</title>
        <authorList>
            <consortium name="Lawrence Berkeley National Laboratory"/>
            <person name="Nybo J.L."/>
            <person name="Vesth T.C."/>
            <person name="Theobald S."/>
            <person name="Frisvad J.C."/>
            <person name="Larsen T.O."/>
            <person name="Kjaerboelling I."/>
            <person name="Rothschild-Mancinelli K."/>
            <person name="Lyhne E.K."/>
            <person name="Kogle M.E."/>
            <person name="Barry K."/>
            <person name="Clum A."/>
            <person name="Na H."/>
            <person name="Ledsgaard L."/>
            <person name="Lin J."/>
            <person name="Lipzen A."/>
            <person name="Kuo A."/>
            <person name="Riley R."/>
            <person name="Mondo S."/>
            <person name="Labutti K."/>
            <person name="Haridas S."/>
            <person name="Pangalinan J."/>
            <person name="Salamov A.A."/>
            <person name="Simmons B.A."/>
            <person name="Magnuson J.K."/>
            <person name="Chen J."/>
            <person name="Drula E."/>
            <person name="Henrissat B."/>
            <person name="Wiebenga A."/>
            <person name="Lubbers R.J."/>
            <person name="Gomes A.C."/>
            <person name="Makela M.R."/>
            <person name="Stajich J."/>
            <person name="Grigoriev I.V."/>
            <person name="Mortensen U.H."/>
            <person name="De Vries R.P."/>
            <person name="Baker S.E."/>
            <person name="Andersen M.R."/>
        </authorList>
    </citation>
    <scope>NUCLEOTIDE SEQUENCE [LARGE SCALE GENOMIC DNA]</scope>
    <source>
        <strain evidence="6 7">CBS 209.92</strain>
    </source>
</reference>
<dbReference type="InterPro" id="IPR003959">
    <property type="entry name" value="ATPase_AAA_core"/>
</dbReference>
<keyword evidence="3" id="KW-0067">ATP-binding</keyword>
<dbReference type="Gene3D" id="3.40.50.300">
    <property type="entry name" value="P-loop containing nucleotide triphosphate hydrolases"/>
    <property type="match status" value="2"/>
</dbReference>
<dbReference type="Gene3D" id="1.10.8.60">
    <property type="match status" value="1"/>
</dbReference>
<feature type="compositionally biased region" description="Acidic residues" evidence="4">
    <location>
        <begin position="98"/>
        <end position="109"/>
    </location>
</feature>
<evidence type="ECO:0000256" key="2">
    <source>
        <dbReference type="ARBA" id="ARBA00022741"/>
    </source>
</evidence>
<proteinExistence type="inferred from homology"/>
<dbReference type="Proteomes" id="UP001610563">
    <property type="component" value="Unassembled WGS sequence"/>
</dbReference>
<evidence type="ECO:0000256" key="4">
    <source>
        <dbReference type="SAM" id="MobiDB-lite"/>
    </source>
</evidence>
<keyword evidence="2" id="KW-0547">Nucleotide-binding</keyword>
<dbReference type="InterPro" id="IPR027417">
    <property type="entry name" value="P-loop_NTPase"/>
</dbReference>
<accession>A0ABR4GLH0</accession>